<dbReference type="InterPro" id="IPR001087">
    <property type="entry name" value="GDSL"/>
</dbReference>
<feature type="compositionally biased region" description="Low complexity" evidence="2">
    <location>
        <begin position="453"/>
        <end position="468"/>
    </location>
</feature>
<sequence length="475" mass="49679">QANNNIPKFTSILVFGDSSVDTGNNNHIDTIAKGNHLPYGQDFTNHIPTGRFSNGKLVPDMLSISLGLKKNGVPPYLQRDLSKNDLITGVCFASGGTGYDELTSTISGVISMKEELEYFKEYLSKIKDIVGGNSSEVERIVNGALVIVSAGTNDLLFNFYDLPNRRLQFSLSGYQDFLLDKVQSFIKELYYLGCRNIIVNGLPPVGCLPMQITAKSPLFRSCINDENLDAQIYNEKLQDLLIQLQSHLPGSKILYVDTYNFISGLIHNPQLHGFEETKVGCCGSGLIEAGPFCTELSSVCPNPSQYIFFDSIHPTESTYYKATQYLIKQLLPKFEENYVLSMARVKALGFLALLVLSTLVMVSEGRVARKDLGLDLGGGVGVGVGAGVGLGLGGGSGSGAGAGAGSGSGSGSRSSSSSSSSSGSTSSGNGNAGSEAGSYAGSRAGSGSGSRGGSSEAGSEAGSYAGSRAGSGSGN</sequence>
<feature type="region of interest" description="Disordered" evidence="2">
    <location>
        <begin position="401"/>
        <end position="475"/>
    </location>
</feature>
<comment type="similarity">
    <text evidence="1">Belongs to the 'GDSL' lipolytic enzyme family.</text>
</comment>
<feature type="compositionally biased region" description="Low complexity" evidence="2">
    <location>
        <begin position="411"/>
        <end position="443"/>
    </location>
</feature>
<evidence type="ECO:0000256" key="1">
    <source>
        <dbReference type="ARBA" id="ARBA00008668"/>
    </source>
</evidence>
<dbReference type="OrthoDB" id="1600564at2759"/>
<keyword evidence="4" id="KW-1185">Reference proteome</keyword>
<dbReference type="CDD" id="cd01837">
    <property type="entry name" value="SGNH_plant_lipase_like"/>
    <property type="match status" value="1"/>
</dbReference>
<dbReference type="Pfam" id="PF00657">
    <property type="entry name" value="Lipase_GDSL"/>
    <property type="match status" value="1"/>
</dbReference>
<proteinExistence type="inferred from homology"/>
<name>A0A9J5W1X8_SOLCO</name>
<dbReference type="PANTHER" id="PTHR45642:SF102">
    <property type="entry name" value="GDSL ESTERASE_LIPASE"/>
    <property type="match status" value="1"/>
</dbReference>
<evidence type="ECO:0000313" key="4">
    <source>
        <dbReference type="Proteomes" id="UP000824120"/>
    </source>
</evidence>
<organism evidence="3 4">
    <name type="scientific">Solanum commersonii</name>
    <name type="common">Commerson's wild potato</name>
    <name type="synonym">Commerson's nightshade</name>
    <dbReference type="NCBI Taxonomy" id="4109"/>
    <lineage>
        <taxon>Eukaryota</taxon>
        <taxon>Viridiplantae</taxon>
        <taxon>Streptophyta</taxon>
        <taxon>Embryophyta</taxon>
        <taxon>Tracheophyta</taxon>
        <taxon>Spermatophyta</taxon>
        <taxon>Magnoliopsida</taxon>
        <taxon>eudicotyledons</taxon>
        <taxon>Gunneridae</taxon>
        <taxon>Pentapetalae</taxon>
        <taxon>asterids</taxon>
        <taxon>lamiids</taxon>
        <taxon>Solanales</taxon>
        <taxon>Solanaceae</taxon>
        <taxon>Solanoideae</taxon>
        <taxon>Solaneae</taxon>
        <taxon>Solanum</taxon>
    </lineage>
</organism>
<accession>A0A9J5W1X8</accession>
<reference evidence="3 4" key="1">
    <citation type="submission" date="2020-09" db="EMBL/GenBank/DDBJ databases">
        <title>De no assembly of potato wild relative species, Solanum commersonii.</title>
        <authorList>
            <person name="Cho K."/>
        </authorList>
    </citation>
    <scope>NUCLEOTIDE SEQUENCE [LARGE SCALE GENOMIC DNA]</scope>
    <source>
        <strain evidence="3">LZ3.2</strain>
        <tissue evidence="3">Leaf</tissue>
    </source>
</reference>
<dbReference type="AlphaFoldDB" id="A0A9J5W1X8"/>
<feature type="compositionally biased region" description="Gly residues" evidence="2">
    <location>
        <begin position="401"/>
        <end position="410"/>
    </location>
</feature>
<dbReference type="Proteomes" id="UP000824120">
    <property type="component" value="Chromosome 12"/>
</dbReference>
<evidence type="ECO:0000256" key="2">
    <source>
        <dbReference type="SAM" id="MobiDB-lite"/>
    </source>
</evidence>
<evidence type="ECO:0000313" key="3">
    <source>
        <dbReference type="EMBL" id="KAG5569375.1"/>
    </source>
</evidence>
<dbReference type="InterPro" id="IPR036514">
    <property type="entry name" value="SGNH_hydro_sf"/>
</dbReference>
<protein>
    <recommendedName>
        <fullName evidence="5">GDSL esterase/lipase</fullName>
    </recommendedName>
</protein>
<feature type="non-terminal residue" evidence="3">
    <location>
        <position position="1"/>
    </location>
</feature>
<dbReference type="InterPro" id="IPR035669">
    <property type="entry name" value="SGNH_plant_lipase-like"/>
</dbReference>
<comment type="caution">
    <text evidence="3">The sequence shown here is derived from an EMBL/GenBank/DDBJ whole genome shotgun (WGS) entry which is preliminary data.</text>
</comment>
<dbReference type="InterPro" id="IPR050592">
    <property type="entry name" value="GDSL_lipolytic_enzyme"/>
</dbReference>
<dbReference type="Gene3D" id="3.40.50.1110">
    <property type="entry name" value="SGNH hydrolase"/>
    <property type="match status" value="1"/>
</dbReference>
<dbReference type="SUPFAM" id="SSF52266">
    <property type="entry name" value="SGNH hydrolase"/>
    <property type="match status" value="1"/>
</dbReference>
<dbReference type="GO" id="GO:0016788">
    <property type="term" value="F:hydrolase activity, acting on ester bonds"/>
    <property type="evidence" value="ECO:0007669"/>
    <property type="project" value="InterPro"/>
</dbReference>
<evidence type="ECO:0008006" key="5">
    <source>
        <dbReference type="Google" id="ProtNLM"/>
    </source>
</evidence>
<dbReference type="EMBL" id="JACXVP010000012">
    <property type="protein sequence ID" value="KAG5569375.1"/>
    <property type="molecule type" value="Genomic_DNA"/>
</dbReference>
<dbReference type="PANTHER" id="PTHR45642">
    <property type="entry name" value="GDSL ESTERASE/LIPASE EXL3"/>
    <property type="match status" value="1"/>
</dbReference>
<gene>
    <name evidence="3" type="ORF">H5410_059141</name>
</gene>